<organism evidence="2 3">
    <name type="scientific">Streptomyces violaceusniger (strain Tu 4113)</name>
    <dbReference type="NCBI Taxonomy" id="653045"/>
    <lineage>
        <taxon>Bacteria</taxon>
        <taxon>Bacillati</taxon>
        <taxon>Actinomycetota</taxon>
        <taxon>Actinomycetes</taxon>
        <taxon>Kitasatosporales</taxon>
        <taxon>Streptomycetaceae</taxon>
        <taxon>Streptomyces</taxon>
        <taxon>Streptomyces violaceusniger group</taxon>
    </lineage>
</organism>
<evidence type="ECO:0000313" key="2">
    <source>
        <dbReference type="EMBL" id="AEM88809.1"/>
    </source>
</evidence>
<dbReference type="Proteomes" id="UP000008703">
    <property type="component" value="Plasmid pSTRVI02"/>
</dbReference>
<dbReference type="RefSeq" id="WP_014043744.1">
    <property type="nucleotide sequence ID" value="NC_015952.1"/>
</dbReference>
<feature type="region of interest" description="Disordered" evidence="1">
    <location>
        <begin position="1"/>
        <end position="37"/>
    </location>
</feature>
<dbReference type="KEGG" id="svl:Strvi_0032"/>
<evidence type="ECO:0000313" key="3">
    <source>
        <dbReference type="Proteomes" id="UP000008703"/>
    </source>
</evidence>
<dbReference type="HOGENOM" id="CLU_1554480_0_0_11"/>
<evidence type="ECO:0000256" key="1">
    <source>
        <dbReference type="SAM" id="MobiDB-lite"/>
    </source>
</evidence>
<dbReference type="EMBL" id="CP002996">
    <property type="protein sequence ID" value="AEM88809.1"/>
    <property type="molecule type" value="Genomic_DNA"/>
</dbReference>
<proteinExistence type="predicted"/>
<geneLocation type="plasmid" evidence="2 3">
    <name>pSTRVI02</name>
</geneLocation>
<keyword evidence="2" id="KW-0614">Plasmid</keyword>
<sequence length="172" mass="17435">MPRTVKINWGDGSPEEEWTGDKGSKDHQFPEPAPGQTANYQITVTPTDGGAPRTVGVSVPCGGTSYGASRSVLAGCVRPLVTAIQIVGEQNNQVVATLSFESTRAVVVVYDQNGTPVAKSAPVTGSGAANTAPVGPLAPGTYVARGCQDEGGSGYPSSCCEIGDGYAFTIGG</sequence>
<protein>
    <submittedName>
        <fullName evidence="2">Uncharacterized protein</fullName>
    </submittedName>
</protein>
<feature type="compositionally biased region" description="Basic and acidic residues" evidence="1">
    <location>
        <begin position="19"/>
        <end position="29"/>
    </location>
</feature>
<dbReference type="AlphaFoldDB" id="G2PHG3"/>
<name>G2PHG3_STRV4</name>
<keyword evidence="3" id="KW-1185">Reference proteome</keyword>
<accession>G2PHG3</accession>
<reference evidence="2" key="1">
    <citation type="submission" date="2011-08" db="EMBL/GenBank/DDBJ databases">
        <title>Complete sequence of plasmid 2 of Streptomyces violaceusniger Tu 4113.</title>
        <authorList>
            <consortium name="US DOE Joint Genome Institute"/>
            <person name="Lucas S."/>
            <person name="Han J."/>
            <person name="Lapidus A."/>
            <person name="Cheng J.-F."/>
            <person name="Goodwin L."/>
            <person name="Pitluck S."/>
            <person name="Peters L."/>
            <person name="Ivanova N."/>
            <person name="Daligault H."/>
            <person name="Detter J.C."/>
            <person name="Han C."/>
            <person name="Tapia R."/>
            <person name="Land M."/>
            <person name="Hauser L."/>
            <person name="Kyrpides N."/>
            <person name="Ivanova N."/>
            <person name="Pagani I."/>
            <person name="Hagen A."/>
            <person name="Katz L."/>
            <person name="Fiedler H.-P."/>
            <person name="Keasling J."/>
            <person name="Fortman J."/>
            <person name="Woyke T."/>
        </authorList>
    </citation>
    <scope>NUCLEOTIDE SEQUENCE [LARGE SCALE GENOMIC DNA]</scope>
    <source>
        <strain evidence="2">Tu 4113</strain>
        <plasmid evidence="2">pSTRVI02</plasmid>
    </source>
</reference>
<gene>
    <name evidence="2" type="ORF">Strvi_0032</name>
</gene>